<feature type="compositionally biased region" description="Basic and acidic residues" evidence="1">
    <location>
        <begin position="1"/>
        <end position="11"/>
    </location>
</feature>
<proteinExistence type="predicted"/>
<sequence length="39" mass="3956">MADISHARERCGGTGKGPAGDLPMTPLAEATHLGPVLAR</sequence>
<gene>
    <name evidence="2" type="ORF">LCGC14_0780970</name>
</gene>
<organism evidence="2">
    <name type="scientific">marine sediment metagenome</name>
    <dbReference type="NCBI Taxonomy" id="412755"/>
    <lineage>
        <taxon>unclassified sequences</taxon>
        <taxon>metagenomes</taxon>
        <taxon>ecological metagenomes</taxon>
    </lineage>
</organism>
<accession>A0A0F9QFD5</accession>
<reference evidence="2" key="1">
    <citation type="journal article" date="2015" name="Nature">
        <title>Complex archaea that bridge the gap between prokaryotes and eukaryotes.</title>
        <authorList>
            <person name="Spang A."/>
            <person name="Saw J.H."/>
            <person name="Jorgensen S.L."/>
            <person name="Zaremba-Niedzwiedzka K."/>
            <person name="Martijn J."/>
            <person name="Lind A.E."/>
            <person name="van Eijk R."/>
            <person name="Schleper C."/>
            <person name="Guy L."/>
            <person name="Ettema T.J."/>
        </authorList>
    </citation>
    <scope>NUCLEOTIDE SEQUENCE</scope>
</reference>
<evidence type="ECO:0000313" key="2">
    <source>
        <dbReference type="EMBL" id="KKN35712.1"/>
    </source>
</evidence>
<dbReference type="AlphaFoldDB" id="A0A0F9QFD5"/>
<protein>
    <submittedName>
        <fullName evidence="2">Uncharacterized protein</fullName>
    </submittedName>
</protein>
<evidence type="ECO:0000256" key="1">
    <source>
        <dbReference type="SAM" id="MobiDB-lite"/>
    </source>
</evidence>
<name>A0A0F9QFD5_9ZZZZ</name>
<dbReference type="EMBL" id="LAZR01002018">
    <property type="protein sequence ID" value="KKN35712.1"/>
    <property type="molecule type" value="Genomic_DNA"/>
</dbReference>
<comment type="caution">
    <text evidence="2">The sequence shown here is derived from an EMBL/GenBank/DDBJ whole genome shotgun (WGS) entry which is preliminary data.</text>
</comment>
<feature type="region of interest" description="Disordered" evidence="1">
    <location>
        <begin position="1"/>
        <end position="39"/>
    </location>
</feature>